<evidence type="ECO:0000313" key="14">
    <source>
        <dbReference type="EMBL" id="KZS98997.1"/>
    </source>
</evidence>
<dbReference type="AlphaFoldDB" id="A0A165AHG1"/>
<dbReference type="GO" id="GO:0005634">
    <property type="term" value="C:nucleus"/>
    <property type="evidence" value="ECO:0007669"/>
    <property type="project" value="TreeGrafter"/>
</dbReference>
<evidence type="ECO:0000256" key="8">
    <source>
        <dbReference type="ARBA" id="ARBA00032772"/>
    </source>
</evidence>
<evidence type="ECO:0000256" key="10">
    <source>
        <dbReference type="ARBA" id="ARBA00044712"/>
    </source>
</evidence>
<dbReference type="GO" id="GO:0004482">
    <property type="term" value="F:mRNA 5'-cap (guanine-N7-)-methyltransferase activity"/>
    <property type="evidence" value="ECO:0007669"/>
    <property type="project" value="UniProtKB-EC"/>
</dbReference>
<dbReference type="SUPFAM" id="SSF53335">
    <property type="entry name" value="S-adenosyl-L-methionine-dependent methyltransferases"/>
    <property type="match status" value="1"/>
</dbReference>
<keyword evidence="6" id="KW-0694">RNA-binding</keyword>
<evidence type="ECO:0000256" key="3">
    <source>
        <dbReference type="ARBA" id="ARBA00022603"/>
    </source>
</evidence>
<evidence type="ECO:0000256" key="12">
    <source>
        <dbReference type="SAM" id="MobiDB-lite"/>
    </source>
</evidence>
<evidence type="ECO:0000256" key="7">
    <source>
        <dbReference type="ARBA" id="ARBA00023042"/>
    </source>
</evidence>
<dbReference type="InterPro" id="IPR004971">
    <property type="entry name" value="mRNA_G-N7_MeTrfase_dom"/>
</dbReference>
<accession>A0A165AHG1</accession>
<proteinExistence type="predicted"/>
<keyword evidence="7" id="KW-0507">mRNA processing</keyword>
<comment type="catalytic activity">
    <reaction evidence="10">
        <text>a 5'-end (5'-triphosphoguanosine)-ribonucleoside in mRNA + S-adenosyl-L-methionine = a 5'-end (N(7)-methyl 5'-triphosphoguanosine)-ribonucleoside in mRNA + S-adenosyl-L-homocysteine</text>
        <dbReference type="Rhea" id="RHEA:67008"/>
        <dbReference type="Rhea" id="RHEA-COMP:17166"/>
        <dbReference type="Rhea" id="RHEA-COMP:17167"/>
        <dbReference type="ChEBI" id="CHEBI:57856"/>
        <dbReference type="ChEBI" id="CHEBI:59789"/>
        <dbReference type="ChEBI" id="CHEBI:156461"/>
        <dbReference type="ChEBI" id="CHEBI:167617"/>
        <dbReference type="EC" id="2.1.1.56"/>
    </reaction>
</comment>
<evidence type="ECO:0000256" key="2">
    <source>
        <dbReference type="ARBA" id="ARBA00011926"/>
    </source>
</evidence>
<keyword evidence="5" id="KW-0949">S-adenosyl-L-methionine</keyword>
<evidence type="ECO:0000256" key="6">
    <source>
        <dbReference type="ARBA" id="ARBA00022884"/>
    </source>
</evidence>
<dbReference type="InterPro" id="IPR029063">
    <property type="entry name" value="SAM-dependent_MTases_sf"/>
</dbReference>
<evidence type="ECO:0000256" key="1">
    <source>
        <dbReference type="ARBA" id="ARBA00003378"/>
    </source>
</evidence>
<evidence type="ECO:0000256" key="9">
    <source>
        <dbReference type="ARBA" id="ARBA00033387"/>
    </source>
</evidence>
<dbReference type="CDD" id="cd02440">
    <property type="entry name" value="AdoMet_MTases"/>
    <property type="match status" value="1"/>
</dbReference>
<feature type="compositionally biased region" description="Polar residues" evidence="12">
    <location>
        <begin position="1"/>
        <end position="13"/>
    </location>
</feature>
<evidence type="ECO:0000313" key="15">
    <source>
        <dbReference type="Proteomes" id="UP000076722"/>
    </source>
</evidence>
<dbReference type="Gene3D" id="3.40.50.150">
    <property type="entry name" value="Vaccinia Virus protein VP39"/>
    <property type="match status" value="1"/>
</dbReference>
<evidence type="ECO:0000256" key="5">
    <source>
        <dbReference type="ARBA" id="ARBA00022691"/>
    </source>
</evidence>
<dbReference type="Pfam" id="PF03291">
    <property type="entry name" value="mRNA_G-N7_MeTrfase"/>
    <property type="match status" value="1"/>
</dbReference>
<name>A0A165AHG1_9AGAM</name>
<keyword evidence="4 14" id="KW-0808">Transferase</keyword>
<comment type="function">
    <text evidence="1">Responsible for methylating the 5'-cap structure of mRNAs.</text>
</comment>
<reference evidence="14 15" key="1">
    <citation type="journal article" date="2016" name="Mol. Biol. Evol.">
        <title>Comparative Genomics of Early-Diverging Mushroom-Forming Fungi Provides Insights into the Origins of Lignocellulose Decay Capabilities.</title>
        <authorList>
            <person name="Nagy L.G."/>
            <person name="Riley R."/>
            <person name="Tritt A."/>
            <person name="Adam C."/>
            <person name="Daum C."/>
            <person name="Floudas D."/>
            <person name="Sun H."/>
            <person name="Yadav J.S."/>
            <person name="Pangilinan J."/>
            <person name="Larsson K.H."/>
            <person name="Matsuura K."/>
            <person name="Barry K."/>
            <person name="Labutti K."/>
            <person name="Kuo R."/>
            <person name="Ohm R.A."/>
            <person name="Bhattacharya S.S."/>
            <person name="Shirouzu T."/>
            <person name="Yoshinaga Y."/>
            <person name="Martin F.M."/>
            <person name="Grigoriev I.V."/>
            <person name="Hibbett D.S."/>
        </authorList>
    </citation>
    <scope>NUCLEOTIDE SEQUENCE [LARGE SCALE GENOMIC DNA]</scope>
    <source>
        <strain evidence="14 15">HHB9708</strain>
    </source>
</reference>
<dbReference type="InterPro" id="IPR039753">
    <property type="entry name" value="RG7MT1"/>
</dbReference>
<dbReference type="EMBL" id="KV419394">
    <property type="protein sequence ID" value="KZS98997.1"/>
    <property type="molecule type" value="Genomic_DNA"/>
</dbReference>
<organism evidence="14 15">
    <name type="scientific">Sistotremastrum niveocremeum HHB9708</name>
    <dbReference type="NCBI Taxonomy" id="1314777"/>
    <lineage>
        <taxon>Eukaryota</taxon>
        <taxon>Fungi</taxon>
        <taxon>Dikarya</taxon>
        <taxon>Basidiomycota</taxon>
        <taxon>Agaricomycotina</taxon>
        <taxon>Agaricomycetes</taxon>
        <taxon>Sistotremastrales</taxon>
        <taxon>Sistotremastraceae</taxon>
        <taxon>Sertulicium</taxon>
        <taxon>Sertulicium niveocremeum</taxon>
    </lineage>
</organism>
<dbReference type="PANTHER" id="PTHR12189">
    <property type="entry name" value="MRNA GUANINE-7- METHYLTRANSFERASE"/>
    <property type="match status" value="1"/>
</dbReference>
<dbReference type="PROSITE" id="PS51562">
    <property type="entry name" value="RNA_CAP0_MT"/>
    <property type="match status" value="1"/>
</dbReference>
<evidence type="ECO:0000259" key="13">
    <source>
        <dbReference type="PROSITE" id="PS51562"/>
    </source>
</evidence>
<sequence length="399" mass="45864">MPTQVSRPPTTQPLRYEPRNRKTPAGSVLEPLTPAELETYKHSRNPLRIKSTDSITLPSLEEREEVRNTGVLKRRRDGPEDLEPPSKRLKDSVLVAEHYNARQDVGIQQRLESPIIGLKSFNNWIKSVLIAKWAAPSLVPANGRRTNAMFGKILDLGCGKGGDLQKWQKARVKEYYGLDIAATSVEQARFRHQNFRPGQRFHAVFQALDCYSHPISDVLGPDVLSSPFDVVSMQFCMHYAFQNLAKVRQMLDNVSRWLRVGGRFVGTIPNSEQLLERLKGLPSDAEELSFGNAVYKIQFDNRDIQTYGQRYSFFLKDAVEDVPEYVVHWDNFVELAKEYGLHLLIRKEFHEVFQEEQEHADYGPLLKRMKVVDAQGVSQMDEDQWEAANIYIVFAFEKR</sequence>
<protein>
    <recommendedName>
        <fullName evidence="11">mRNA cap guanine-N(7) methyltransferase</fullName>
        <ecNumber evidence="2">2.1.1.56</ecNumber>
    </recommendedName>
    <alternativeName>
        <fullName evidence="8">mRNA (guanine-N(7))-methyltransferase</fullName>
    </alternativeName>
    <alternativeName>
        <fullName evidence="9">mRNA cap methyltransferase</fullName>
    </alternativeName>
</protein>
<keyword evidence="7" id="KW-0506">mRNA capping</keyword>
<dbReference type="PANTHER" id="PTHR12189:SF2">
    <property type="entry name" value="MRNA CAP GUANINE-N7 METHYLTRANSFERASE"/>
    <property type="match status" value="1"/>
</dbReference>
<dbReference type="OrthoDB" id="10248867at2759"/>
<evidence type="ECO:0000256" key="4">
    <source>
        <dbReference type="ARBA" id="ARBA00022679"/>
    </source>
</evidence>
<feature type="domain" description="MRNA cap 0 methyltransferase" evidence="13">
    <location>
        <begin position="113"/>
        <end position="399"/>
    </location>
</feature>
<feature type="region of interest" description="Disordered" evidence="12">
    <location>
        <begin position="1"/>
        <end position="62"/>
    </location>
</feature>
<keyword evidence="3 14" id="KW-0489">Methyltransferase</keyword>
<dbReference type="STRING" id="1314777.A0A165AHG1"/>
<dbReference type="Proteomes" id="UP000076722">
    <property type="component" value="Unassembled WGS sequence"/>
</dbReference>
<evidence type="ECO:0000256" key="11">
    <source>
        <dbReference type="ARBA" id="ARBA00049739"/>
    </source>
</evidence>
<dbReference type="GO" id="GO:0003723">
    <property type="term" value="F:RNA binding"/>
    <property type="evidence" value="ECO:0007669"/>
    <property type="project" value="UniProtKB-KW"/>
</dbReference>
<dbReference type="EC" id="2.1.1.56" evidence="2"/>
<gene>
    <name evidence="14" type="ORF">SISNIDRAFT_403690</name>
</gene>
<keyword evidence="15" id="KW-1185">Reference proteome</keyword>